<evidence type="ECO:0000313" key="3">
    <source>
        <dbReference type="Proteomes" id="UP000531840"/>
    </source>
</evidence>
<accession>A0ABX2T3I3</accession>
<comment type="caution">
    <text evidence="2">The sequence shown here is derived from an EMBL/GenBank/DDBJ whole genome shotgun (WGS) entry which is preliminary data.</text>
</comment>
<evidence type="ECO:0000256" key="1">
    <source>
        <dbReference type="SAM" id="Coils"/>
    </source>
</evidence>
<organism evidence="2 3">
    <name type="scientific">Gemelliphila palaticanis</name>
    <dbReference type="NCBI Taxonomy" id="81950"/>
    <lineage>
        <taxon>Bacteria</taxon>
        <taxon>Bacillati</taxon>
        <taxon>Bacillota</taxon>
        <taxon>Bacilli</taxon>
        <taxon>Bacillales</taxon>
        <taxon>Gemellaceae</taxon>
        <taxon>Gemelliphila</taxon>
    </lineage>
</organism>
<protein>
    <recommendedName>
        <fullName evidence="4">AbrB/MazE/SpoVT family DNA-binding domain-containing protein</fullName>
    </recommendedName>
</protein>
<dbReference type="RefSeq" id="WP_179941792.1">
    <property type="nucleotide sequence ID" value="NZ_JACBYF010000022.1"/>
</dbReference>
<feature type="coiled-coil region" evidence="1">
    <location>
        <begin position="62"/>
        <end position="89"/>
    </location>
</feature>
<sequence length="90" mass="10796">MENKKREFIETRKGKVIINKAGGNASKNAMKYTLTLPNAWANNLKVEYWDRDIELIYDIQEREVIIKKIEKTEEEKEQAFLEYMEKKKNQ</sequence>
<dbReference type="Proteomes" id="UP000531840">
    <property type="component" value="Unassembled WGS sequence"/>
</dbReference>
<keyword evidence="3" id="KW-1185">Reference proteome</keyword>
<keyword evidence="1" id="KW-0175">Coiled coil</keyword>
<dbReference type="EMBL" id="JACBYF010000022">
    <property type="protein sequence ID" value="NYS48009.1"/>
    <property type="molecule type" value="Genomic_DNA"/>
</dbReference>
<reference evidence="2 3" key="1">
    <citation type="submission" date="2020-07" db="EMBL/GenBank/DDBJ databases">
        <title>MOT database genomes.</title>
        <authorList>
            <person name="Joseph S."/>
            <person name="Aduse-Opoku J."/>
            <person name="Hashim A."/>
            <person name="Wade W."/>
            <person name="Curtis M."/>
        </authorList>
    </citation>
    <scope>NUCLEOTIDE SEQUENCE [LARGE SCALE GENOMIC DNA]</scope>
    <source>
        <strain evidence="2 3">CIP 106318</strain>
    </source>
</reference>
<name>A0ABX2T3I3_9BACL</name>
<evidence type="ECO:0000313" key="2">
    <source>
        <dbReference type="EMBL" id="NYS48009.1"/>
    </source>
</evidence>
<gene>
    <name evidence="2" type="ORF">HZY85_07470</name>
</gene>
<evidence type="ECO:0008006" key="4">
    <source>
        <dbReference type="Google" id="ProtNLM"/>
    </source>
</evidence>
<proteinExistence type="predicted"/>